<gene>
    <name evidence="4" type="ORF">Ani05nite_63100</name>
</gene>
<dbReference type="Proteomes" id="UP000647172">
    <property type="component" value="Unassembled WGS sequence"/>
</dbReference>
<feature type="domain" description="ORF 12 gene product N-terminal" evidence="3">
    <location>
        <begin position="26"/>
        <end position="113"/>
    </location>
</feature>
<dbReference type="InterPro" id="IPR040846">
    <property type="entry name" value="ORF_12_N"/>
</dbReference>
<dbReference type="GO" id="GO:0046677">
    <property type="term" value="P:response to antibiotic"/>
    <property type="evidence" value="ECO:0007669"/>
    <property type="project" value="InterPro"/>
</dbReference>
<dbReference type="AlphaFoldDB" id="A0A919MPN2"/>
<dbReference type="Gene3D" id="3.40.710.10">
    <property type="entry name" value="DD-peptidase/beta-lactamase superfamily"/>
    <property type="match status" value="1"/>
</dbReference>
<dbReference type="PANTHER" id="PTHR35333">
    <property type="entry name" value="BETA-LACTAMASE"/>
    <property type="match status" value="1"/>
</dbReference>
<sequence length="427" mass="45180">MFRRFAAVAAALMLVVGFPAAPARAATPADTQFAWLVDASARLPVPAAELAQHLDQEMLTAIGGADGFNDALRPLAPFTPGAVVSSSPTQLRRLVSGPAGPLLATLTVDRAGLLAGLFFSPYLPAPTTWNEIDGSLRTLAPRVSFAAMRISPAGCRLVHGREADAARPLGSAFKLYVLGAVAEAVGSGRLSWTDRVPLKAAWKSLPSGVLQNEPDGTVHTLAEYADYMISISDNTATDHLIHTVGRDAVQRQFTRFGNTAANAPVLTTREFFALKGWRYPAAAAAYVALPPALRARTLPALDRVPLTAITPWQTPRMIDKVEWFGSPVDMCQAYAGLWARHDPAVNTALTMTDAGLGLPSAEFPTVWFKGGAEPGVLTFNYLARTADGALLTASLMLSDPVRPLPEATVAPQVTALLRGALQLAAAD</sequence>
<evidence type="ECO:0000313" key="4">
    <source>
        <dbReference type="EMBL" id="GIE52776.1"/>
    </source>
</evidence>
<dbReference type="InterPro" id="IPR045155">
    <property type="entry name" value="Beta-lactam_cat"/>
</dbReference>
<evidence type="ECO:0000313" key="5">
    <source>
        <dbReference type="Proteomes" id="UP000647172"/>
    </source>
</evidence>
<keyword evidence="1" id="KW-0732">Signal</keyword>
<dbReference type="Pfam" id="PF13354">
    <property type="entry name" value="Beta-lactamase2"/>
    <property type="match status" value="1"/>
</dbReference>
<organism evidence="4 5">
    <name type="scientific">Actinoplanes nipponensis</name>
    <dbReference type="NCBI Taxonomy" id="135950"/>
    <lineage>
        <taxon>Bacteria</taxon>
        <taxon>Bacillati</taxon>
        <taxon>Actinomycetota</taxon>
        <taxon>Actinomycetes</taxon>
        <taxon>Micromonosporales</taxon>
        <taxon>Micromonosporaceae</taxon>
        <taxon>Actinoplanes</taxon>
    </lineage>
</organism>
<keyword evidence="4" id="KW-0378">Hydrolase</keyword>
<dbReference type="InterPro" id="IPR012338">
    <property type="entry name" value="Beta-lactam/transpept-like"/>
</dbReference>
<proteinExistence type="predicted"/>
<feature type="signal peptide" evidence="1">
    <location>
        <begin position="1"/>
        <end position="25"/>
    </location>
</feature>
<accession>A0A919MPN2</accession>
<protein>
    <submittedName>
        <fullName evidence="4">Serine hydrolase</fullName>
    </submittedName>
</protein>
<dbReference type="SUPFAM" id="SSF56601">
    <property type="entry name" value="beta-lactamase/transpeptidase-like"/>
    <property type="match status" value="1"/>
</dbReference>
<reference evidence="4" key="1">
    <citation type="submission" date="2021-01" db="EMBL/GenBank/DDBJ databases">
        <title>Whole genome shotgun sequence of Actinoplanes nipponensis NBRC 14063.</title>
        <authorList>
            <person name="Komaki H."/>
            <person name="Tamura T."/>
        </authorList>
    </citation>
    <scope>NUCLEOTIDE SEQUENCE</scope>
    <source>
        <strain evidence="4">NBRC 14063</strain>
    </source>
</reference>
<dbReference type="GO" id="GO:0008800">
    <property type="term" value="F:beta-lactamase activity"/>
    <property type="evidence" value="ECO:0007669"/>
    <property type="project" value="InterPro"/>
</dbReference>
<dbReference type="RefSeq" id="WP_203774438.1">
    <property type="nucleotide sequence ID" value="NZ_BAAAYJ010000108.1"/>
</dbReference>
<dbReference type="InterPro" id="IPR000871">
    <property type="entry name" value="Beta-lactam_class-A"/>
</dbReference>
<dbReference type="PANTHER" id="PTHR35333:SF5">
    <property type="entry name" value="CONSERVED LIPOPROTEIN LPQF-RELATED"/>
    <property type="match status" value="1"/>
</dbReference>
<dbReference type="GO" id="GO:0030655">
    <property type="term" value="P:beta-lactam antibiotic catabolic process"/>
    <property type="evidence" value="ECO:0007669"/>
    <property type="project" value="InterPro"/>
</dbReference>
<evidence type="ECO:0000259" key="3">
    <source>
        <dbReference type="Pfam" id="PF18042"/>
    </source>
</evidence>
<comment type="caution">
    <text evidence="4">The sequence shown here is derived from an EMBL/GenBank/DDBJ whole genome shotgun (WGS) entry which is preliminary data.</text>
</comment>
<name>A0A919MPN2_9ACTN</name>
<dbReference type="EMBL" id="BOMQ01000074">
    <property type="protein sequence ID" value="GIE52776.1"/>
    <property type="molecule type" value="Genomic_DNA"/>
</dbReference>
<keyword evidence="5" id="KW-1185">Reference proteome</keyword>
<evidence type="ECO:0000256" key="1">
    <source>
        <dbReference type="SAM" id="SignalP"/>
    </source>
</evidence>
<dbReference type="Gene3D" id="3.10.450.280">
    <property type="match status" value="1"/>
</dbReference>
<evidence type="ECO:0000259" key="2">
    <source>
        <dbReference type="Pfam" id="PF13354"/>
    </source>
</evidence>
<feature type="domain" description="Beta-lactamase class A catalytic" evidence="2">
    <location>
        <begin position="162"/>
        <end position="259"/>
    </location>
</feature>
<feature type="chain" id="PRO_5037139095" evidence="1">
    <location>
        <begin position="26"/>
        <end position="427"/>
    </location>
</feature>
<dbReference type="Pfam" id="PF18042">
    <property type="entry name" value="ORF_12_N"/>
    <property type="match status" value="1"/>
</dbReference>